<dbReference type="InterPro" id="IPR018159">
    <property type="entry name" value="Spectrin/alpha-actinin"/>
</dbReference>
<dbReference type="RefSeq" id="XP_002108429.1">
    <property type="nucleotide sequence ID" value="XM_002108393.1"/>
</dbReference>
<keyword evidence="1" id="KW-0344">Guanine-nucleotide releasing factor</keyword>
<dbReference type="PANTHER" id="PTHR22826">
    <property type="entry name" value="RHO GUANINE EXCHANGE FACTOR-RELATED"/>
    <property type="match status" value="1"/>
</dbReference>
<evidence type="ECO:0008006" key="9">
    <source>
        <dbReference type="Google" id="ProtNLM"/>
    </source>
</evidence>
<evidence type="ECO:0000259" key="6">
    <source>
        <dbReference type="PROSITE" id="PS50191"/>
    </source>
</evidence>
<dbReference type="FunCoup" id="B3RIF9">
    <property type="interactions" value="225"/>
</dbReference>
<organism evidence="7 8">
    <name type="scientific">Trichoplax adhaerens</name>
    <name type="common">Trichoplax reptans</name>
    <dbReference type="NCBI Taxonomy" id="10228"/>
    <lineage>
        <taxon>Eukaryota</taxon>
        <taxon>Metazoa</taxon>
        <taxon>Placozoa</taxon>
        <taxon>Uniplacotomia</taxon>
        <taxon>Trichoplacea</taxon>
        <taxon>Trichoplacidae</taxon>
        <taxon>Trichoplax</taxon>
    </lineage>
</organism>
<evidence type="ECO:0000256" key="1">
    <source>
        <dbReference type="ARBA" id="ARBA00022658"/>
    </source>
</evidence>
<feature type="domain" description="DH" evidence="5">
    <location>
        <begin position="661"/>
        <end position="842"/>
    </location>
</feature>
<evidence type="ECO:0000256" key="3">
    <source>
        <dbReference type="SAM" id="MobiDB-lite"/>
    </source>
</evidence>
<protein>
    <recommendedName>
        <fullName evidence="9">DH domain-containing protein</fullName>
    </recommendedName>
</protein>
<dbReference type="InterPro" id="IPR051336">
    <property type="entry name" value="RhoGEF_Guanine_NuclExch_SF"/>
</dbReference>
<dbReference type="SUPFAM" id="SSF48065">
    <property type="entry name" value="DBL homology domain (DH-domain)"/>
    <property type="match status" value="1"/>
</dbReference>
<dbReference type="SUPFAM" id="SSF46966">
    <property type="entry name" value="Spectrin repeat"/>
    <property type="match status" value="1"/>
</dbReference>
<dbReference type="CDD" id="cd00176">
    <property type="entry name" value="SPEC"/>
    <property type="match status" value="1"/>
</dbReference>
<dbReference type="Gene3D" id="1.20.900.10">
    <property type="entry name" value="Dbl homology (DH) domain"/>
    <property type="match status" value="1"/>
</dbReference>
<dbReference type="InterPro" id="IPR001331">
    <property type="entry name" value="GDS_CDC24_CS"/>
</dbReference>
<feature type="region of interest" description="Disordered" evidence="3">
    <location>
        <begin position="1024"/>
        <end position="1052"/>
    </location>
</feature>
<comment type="similarity">
    <text evidence="2">Belongs to the MCF2 family.</text>
</comment>
<evidence type="ECO:0000313" key="7">
    <source>
        <dbReference type="EMBL" id="EDV29227.1"/>
    </source>
</evidence>
<evidence type="ECO:0000259" key="5">
    <source>
        <dbReference type="PROSITE" id="PS50010"/>
    </source>
</evidence>
<dbReference type="InterPro" id="IPR000219">
    <property type="entry name" value="DH_dom"/>
</dbReference>
<dbReference type="CDD" id="cd00160">
    <property type="entry name" value="RhoGEF"/>
    <property type="match status" value="1"/>
</dbReference>
<dbReference type="HOGENOM" id="CLU_007130_1_0_1"/>
<evidence type="ECO:0000313" key="8">
    <source>
        <dbReference type="Proteomes" id="UP000009022"/>
    </source>
</evidence>
<gene>
    <name evidence="7" type="ORF">TRIADDRAFT_51304</name>
</gene>
<proteinExistence type="inferred from homology"/>
<dbReference type="InterPro" id="IPR011993">
    <property type="entry name" value="PH-like_dom_sf"/>
</dbReference>
<dbReference type="AlphaFoldDB" id="B3RIF9"/>
<dbReference type="eggNOG" id="KOG4240">
    <property type="taxonomic scope" value="Eukaryota"/>
</dbReference>
<dbReference type="GO" id="GO:0005085">
    <property type="term" value="F:guanyl-nucleotide exchange factor activity"/>
    <property type="evidence" value="ECO:0000318"/>
    <property type="project" value="GO_Central"/>
</dbReference>
<dbReference type="GeneID" id="6748829"/>
<dbReference type="InParanoid" id="B3RIF9"/>
<feature type="compositionally biased region" description="Low complexity" evidence="3">
    <location>
        <begin position="1037"/>
        <end position="1052"/>
    </location>
</feature>
<feature type="compositionally biased region" description="Basic and acidic residues" evidence="3">
    <location>
        <begin position="1024"/>
        <end position="1034"/>
    </location>
</feature>
<dbReference type="InterPro" id="IPR001251">
    <property type="entry name" value="CRAL-TRIO_dom"/>
</dbReference>
<feature type="domain" description="PH" evidence="4">
    <location>
        <begin position="854"/>
        <end position="992"/>
    </location>
</feature>
<dbReference type="SUPFAM" id="SSF50729">
    <property type="entry name" value="PH domain-like"/>
    <property type="match status" value="1"/>
</dbReference>
<dbReference type="PROSITE" id="PS00741">
    <property type="entry name" value="DH_1"/>
    <property type="match status" value="1"/>
</dbReference>
<dbReference type="PROSITE" id="PS50010">
    <property type="entry name" value="DH_2"/>
    <property type="match status" value="1"/>
</dbReference>
<dbReference type="Pfam" id="PF23289">
    <property type="entry name" value="Spectrin_5"/>
    <property type="match status" value="1"/>
</dbReference>
<dbReference type="PROSITE" id="PS50191">
    <property type="entry name" value="CRAL_TRIO"/>
    <property type="match status" value="1"/>
</dbReference>
<keyword evidence="8" id="KW-1185">Reference proteome</keyword>
<dbReference type="InterPro" id="IPR035899">
    <property type="entry name" value="DBL_dom_sf"/>
</dbReference>
<dbReference type="InterPro" id="IPR001849">
    <property type="entry name" value="PH_domain"/>
</dbReference>
<dbReference type="Pfam" id="PF22697">
    <property type="entry name" value="SOS1_NGEF_PH"/>
    <property type="match status" value="2"/>
</dbReference>
<dbReference type="GO" id="GO:0005737">
    <property type="term" value="C:cytoplasm"/>
    <property type="evidence" value="ECO:0000318"/>
    <property type="project" value="GO_Central"/>
</dbReference>
<dbReference type="InterPro" id="IPR055251">
    <property type="entry name" value="SOS1_NGEF_PH"/>
</dbReference>
<sequence length="1052" mass="120630">MAEITRSCLKIVQEKGTNRPSSAKQIVDILRIRYAYLSGGRYCGSPIIIFPASSQKFDFDSDDNQKTVTEEELEILIRYLMRSISEHDRENGFVFVLDRRKSSSVTIKTLLRTIETLFPTEIIKLYVLRSPKTYKKRLAEIGRQSTRPNFSINVVYVHSLEELHQEINIDQLSTELGGTLNYDHDFWILHRMKLEHLHRRGLNISSKLEKFAAQISIDCQNVIKHGRLFDQGDETTDAIENVLNKKRTEQDQLIKDLELSIEDIESFQDDYTCKNSDNVNIEDASVDFLATVSIVKNLLAQLDETKVAFIDLWQNKVSVLTQHFQRRQCETGSNLLVQSLTEYAKVLTSEVDIGDSSKRTNNLLKNLKKFESNAQVTCERVLCLGDEIRQLLKRPHYAADRLQACLNRLLTASQDFSVKLTERKQNLKAALALHQCIEEVLEWCNETVTLLAKQVDDFESEDSAEEWVQRLQDCTEKMNQFNINLLQDTEEKYPFITDKDIHSHALKALERYLQVKGMCGKRRNTIRQLVQNRGSIKNLVSPSSQPSFNLVRSNTDVGRRTVSIDGNNIIVEESEGTCPKSAPYSIANSALTSRSSSQTNIHLLSSADVYNEGDTDAYKRKSVLLSSRLSSALLVETLQESLQAIIENEVDTETDANVLKQRGQIINELIETEKSYINDLRSVITGYYDEMDNPAAKLPQAIRGKKNILFGNIRQLYNFHHRVFLKKLEEHRDIPALVGRCFTAKKNEFKMYTVYCKNRPSSEALWEEIGGIDHPFFLECQSKLKQQLPLNSYLIKPVQRITKYGLLLKDLLKHTKNSQCGSADLKDALDFLKILLKQSNDVMHQIAIKGFKGNLAVQGGLILQGSMQVCEVNKRGIRLSVRRHKSQRHVFLYEKMILFTKKQEECYDDGSKKYIYKYKSDLKPLKAIYERILLKSSFLFLQTCDIGMTESAKNQPLAFEIWMPGQPKVYIIQASTPEEKESWVNEIRQLLFNQLTTIKGIVAEQTEARLTHLHPGSYSNESYFDDKMWDRNDNDSDSPPVSSTPASEEIII</sequence>
<feature type="domain" description="CRAL-TRIO" evidence="6">
    <location>
        <begin position="25"/>
        <end position="184"/>
    </location>
</feature>
<dbReference type="STRING" id="10228.B3RIF9"/>
<accession>B3RIF9</accession>
<dbReference type="SUPFAM" id="SSF52087">
    <property type="entry name" value="CRAL/TRIO domain"/>
    <property type="match status" value="1"/>
</dbReference>
<dbReference type="CTD" id="6748829"/>
<name>B3RIF9_TRIAD</name>
<dbReference type="Pfam" id="PF00621">
    <property type="entry name" value="RhoGEF"/>
    <property type="match status" value="1"/>
</dbReference>
<dbReference type="PROSITE" id="PS50003">
    <property type="entry name" value="PH_DOMAIN"/>
    <property type="match status" value="1"/>
</dbReference>
<dbReference type="Gene3D" id="1.20.58.60">
    <property type="match status" value="1"/>
</dbReference>
<evidence type="ECO:0000259" key="4">
    <source>
        <dbReference type="PROSITE" id="PS50003"/>
    </source>
</evidence>
<dbReference type="Gene3D" id="2.30.29.30">
    <property type="entry name" value="Pleckstrin-homology domain (PH domain)/Phosphotyrosine-binding domain (PTB)"/>
    <property type="match status" value="1"/>
</dbReference>
<dbReference type="Gene3D" id="3.40.525.10">
    <property type="entry name" value="CRAL-TRIO lipid binding domain"/>
    <property type="match status" value="1"/>
</dbReference>
<dbReference type="EMBL" id="DS985241">
    <property type="protein sequence ID" value="EDV29227.1"/>
    <property type="molecule type" value="Genomic_DNA"/>
</dbReference>
<dbReference type="Proteomes" id="UP000009022">
    <property type="component" value="Unassembled WGS sequence"/>
</dbReference>
<dbReference type="Pfam" id="PF13716">
    <property type="entry name" value="CRAL_TRIO_2"/>
    <property type="match status" value="1"/>
</dbReference>
<dbReference type="InterPro" id="IPR036865">
    <property type="entry name" value="CRAL-TRIO_dom_sf"/>
</dbReference>
<reference evidence="7 8" key="1">
    <citation type="journal article" date="2008" name="Nature">
        <title>The Trichoplax genome and the nature of placozoans.</title>
        <authorList>
            <person name="Srivastava M."/>
            <person name="Begovic E."/>
            <person name="Chapman J."/>
            <person name="Putnam N.H."/>
            <person name="Hellsten U."/>
            <person name="Kawashima T."/>
            <person name="Kuo A."/>
            <person name="Mitros T."/>
            <person name="Salamov A."/>
            <person name="Carpenter M.L."/>
            <person name="Signorovitch A.Y."/>
            <person name="Moreno M.A."/>
            <person name="Kamm K."/>
            <person name="Grimwood J."/>
            <person name="Schmutz J."/>
            <person name="Shapiro H."/>
            <person name="Grigoriev I.V."/>
            <person name="Buss L.W."/>
            <person name="Schierwater B."/>
            <person name="Dellaporta S.L."/>
            <person name="Rokhsar D.S."/>
        </authorList>
    </citation>
    <scope>NUCLEOTIDE SEQUENCE [LARGE SCALE GENOMIC DNA]</scope>
    <source>
        <strain evidence="7 8">Grell-BS-1999</strain>
    </source>
</reference>
<dbReference type="SMART" id="SM00233">
    <property type="entry name" value="PH"/>
    <property type="match status" value="1"/>
</dbReference>
<dbReference type="GO" id="GO:0035556">
    <property type="term" value="P:intracellular signal transduction"/>
    <property type="evidence" value="ECO:0007669"/>
    <property type="project" value="InterPro"/>
</dbReference>
<dbReference type="SMART" id="SM00325">
    <property type="entry name" value="RhoGEF"/>
    <property type="match status" value="1"/>
</dbReference>
<dbReference type="PANTHER" id="PTHR22826:SF211">
    <property type="entry name" value="LD43457P"/>
    <property type="match status" value="1"/>
</dbReference>
<dbReference type="OMA" id="KGIVFCK"/>
<dbReference type="SMART" id="SM00516">
    <property type="entry name" value="SEC14"/>
    <property type="match status" value="1"/>
</dbReference>
<dbReference type="InterPro" id="IPR056466">
    <property type="entry name" value="Spectrin_DBS"/>
</dbReference>
<dbReference type="KEGG" id="tad:TRIADDRAFT_51304"/>
<dbReference type="OrthoDB" id="10004999at2759"/>
<dbReference type="PhylomeDB" id="B3RIF9"/>
<dbReference type="CDD" id="cd00170">
    <property type="entry name" value="SEC14"/>
    <property type="match status" value="1"/>
</dbReference>
<evidence type="ECO:0000256" key="2">
    <source>
        <dbReference type="ARBA" id="ARBA00049987"/>
    </source>
</evidence>